<sequence>MLVDMRIVNVSIRRAEANNIYMGEDYDPIDMYFPEEFHDALSDLPLAPENGIPPNGLREIFLLTLAPRKKYVIHGGTLRQYLIYGATLYSINRVLGFEQKAWMAPYIEFNIEKRAQIYAYVVANEQCICTAKGVKSNVLQSLRYEDYRDCLENCTRVLGTQYQLRSHAHEVYTESVTKVVLSGLILTTCLCATNSLSGAMQSHSPPEDSYTAIHDVLDHPVILGASPLHKSFATGQKRVTDLLNHEVKINGRLTLGLSVRLGGTRGRMMSSVNCCAFSDPRVICSSHRRSRVMASQIVMPVVDDVCQCQQMRLSEVSIEQRQNAMAGETRDPRENTPTPTGIELGSPCDKYIVRHMKRHGVPNGLNGAQFGALSTLPLAAPFSGLSQTLRHLGVAITRVYITRTYLRTDDNDLYDVQVVVTFTHFCCVLDTSEMSIDVHWGWSRETKEVFSIVSECSKFTILYEDGPLSTLKLVESLRSREKVISHIENPISFTGEVTMTTDISDNRAFARAIHARRSVTGCAALEFQQSELVVSSIFSLRHGKYKRRVGTSFPASHVEERLELPPPRLCARSQRSPAAQKFYDLNYDSSNKPYEITVNHRSDKQDVCVEWSGEIWSRQPMRAKRGGIGKAPECKTEGNGRSPRKPTDQRHRPVRYQLAMIRERPCRESNPVRLGYSSRHATVASSSPVSQPLFMTTPLMGKGIEIRPIFAGSLRLTRQLEVGATCTIVHPANTQGQCVPNINDLLCSAAPPLGYLGNLPACVQERNIQRVVIITDSDSVLVSLASYHWPRDLVIWAIRDLFLQLVQLAVQIQFAWVQSHVGIVGIEYVDRLAKLADG</sequence>
<dbReference type="Gene3D" id="3.30.420.10">
    <property type="entry name" value="Ribonuclease H-like superfamily/Ribonuclease H"/>
    <property type="match status" value="1"/>
</dbReference>
<name>A0ABQ9H2L0_9NEOP</name>
<comment type="caution">
    <text evidence="2">The sequence shown here is derived from an EMBL/GenBank/DDBJ whole genome shotgun (WGS) entry which is preliminary data.</text>
</comment>
<proteinExistence type="predicted"/>
<gene>
    <name evidence="2" type="ORF">PR048_019075</name>
</gene>
<evidence type="ECO:0008006" key="4">
    <source>
        <dbReference type="Google" id="ProtNLM"/>
    </source>
</evidence>
<dbReference type="EMBL" id="JARBHB010000007">
    <property type="protein sequence ID" value="KAJ8878497.1"/>
    <property type="molecule type" value="Genomic_DNA"/>
</dbReference>
<feature type="region of interest" description="Disordered" evidence="1">
    <location>
        <begin position="622"/>
        <end position="651"/>
    </location>
</feature>
<dbReference type="SUPFAM" id="SSF53098">
    <property type="entry name" value="Ribonuclease H-like"/>
    <property type="match status" value="1"/>
</dbReference>
<evidence type="ECO:0000313" key="2">
    <source>
        <dbReference type="EMBL" id="KAJ8878497.1"/>
    </source>
</evidence>
<feature type="region of interest" description="Disordered" evidence="1">
    <location>
        <begin position="319"/>
        <end position="341"/>
    </location>
</feature>
<dbReference type="InterPro" id="IPR012337">
    <property type="entry name" value="RNaseH-like_sf"/>
</dbReference>
<protein>
    <recommendedName>
        <fullName evidence="4">RNase H type-1 domain-containing protein</fullName>
    </recommendedName>
</protein>
<dbReference type="InterPro" id="IPR036397">
    <property type="entry name" value="RNaseH_sf"/>
</dbReference>
<organism evidence="2 3">
    <name type="scientific">Dryococelus australis</name>
    <dbReference type="NCBI Taxonomy" id="614101"/>
    <lineage>
        <taxon>Eukaryota</taxon>
        <taxon>Metazoa</taxon>
        <taxon>Ecdysozoa</taxon>
        <taxon>Arthropoda</taxon>
        <taxon>Hexapoda</taxon>
        <taxon>Insecta</taxon>
        <taxon>Pterygota</taxon>
        <taxon>Neoptera</taxon>
        <taxon>Polyneoptera</taxon>
        <taxon>Phasmatodea</taxon>
        <taxon>Verophasmatodea</taxon>
        <taxon>Anareolatae</taxon>
        <taxon>Phasmatidae</taxon>
        <taxon>Eurycanthinae</taxon>
        <taxon>Dryococelus</taxon>
    </lineage>
</organism>
<evidence type="ECO:0000313" key="3">
    <source>
        <dbReference type="Proteomes" id="UP001159363"/>
    </source>
</evidence>
<accession>A0ABQ9H2L0</accession>
<evidence type="ECO:0000256" key="1">
    <source>
        <dbReference type="SAM" id="MobiDB-lite"/>
    </source>
</evidence>
<keyword evidence="3" id="KW-1185">Reference proteome</keyword>
<reference evidence="2 3" key="1">
    <citation type="submission" date="2023-02" db="EMBL/GenBank/DDBJ databases">
        <title>LHISI_Scaffold_Assembly.</title>
        <authorList>
            <person name="Stuart O.P."/>
            <person name="Cleave R."/>
            <person name="Magrath M.J.L."/>
            <person name="Mikheyev A.S."/>
        </authorList>
    </citation>
    <scope>NUCLEOTIDE SEQUENCE [LARGE SCALE GENOMIC DNA]</scope>
    <source>
        <strain evidence="2">Daus_M_001</strain>
        <tissue evidence="2">Leg muscle</tissue>
    </source>
</reference>
<dbReference type="Proteomes" id="UP001159363">
    <property type="component" value="Chromosome 6"/>
</dbReference>